<name>A0A936K679_9BACT</name>
<evidence type="ECO:0000256" key="1">
    <source>
        <dbReference type="SAM" id="Phobius"/>
    </source>
</evidence>
<keyword evidence="1" id="KW-1133">Transmembrane helix</keyword>
<organism evidence="2 3">
    <name type="scientific">Candidatus Geothrix odensensis</name>
    <dbReference type="NCBI Taxonomy" id="2954440"/>
    <lineage>
        <taxon>Bacteria</taxon>
        <taxon>Pseudomonadati</taxon>
        <taxon>Acidobacteriota</taxon>
        <taxon>Holophagae</taxon>
        <taxon>Holophagales</taxon>
        <taxon>Holophagaceae</taxon>
        <taxon>Geothrix</taxon>
    </lineage>
</organism>
<comment type="caution">
    <text evidence="2">The sequence shown here is derived from an EMBL/GenBank/DDBJ whole genome shotgun (WGS) entry which is preliminary data.</text>
</comment>
<gene>
    <name evidence="2" type="ORF">IPN91_12620</name>
</gene>
<dbReference type="Pfam" id="PF14329">
    <property type="entry name" value="DUF4386"/>
    <property type="match status" value="1"/>
</dbReference>
<sequence>MEGGFNASATFFALGSTLFAWLLLRGRMIPAALGWLGLIASVLLVLCQPLQTAGLLGGPITGLMRLPMLVFEVALGFLLIIKGLPPGPFVTP</sequence>
<feature type="transmembrane region" description="Helical" evidence="1">
    <location>
        <begin position="63"/>
        <end position="81"/>
    </location>
</feature>
<dbReference type="EMBL" id="JADKCH010000018">
    <property type="protein sequence ID" value="MBK8573453.1"/>
    <property type="molecule type" value="Genomic_DNA"/>
</dbReference>
<dbReference type="InterPro" id="IPR025495">
    <property type="entry name" value="DUF4386"/>
</dbReference>
<protein>
    <submittedName>
        <fullName evidence="2">DUF4386 family protein</fullName>
    </submittedName>
</protein>
<feature type="transmembrane region" description="Helical" evidence="1">
    <location>
        <begin position="6"/>
        <end position="24"/>
    </location>
</feature>
<evidence type="ECO:0000313" key="3">
    <source>
        <dbReference type="Proteomes" id="UP000709959"/>
    </source>
</evidence>
<dbReference type="AlphaFoldDB" id="A0A936K679"/>
<accession>A0A936K679</accession>
<keyword evidence="1" id="KW-0472">Membrane</keyword>
<feature type="transmembrane region" description="Helical" evidence="1">
    <location>
        <begin position="31"/>
        <end position="51"/>
    </location>
</feature>
<evidence type="ECO:0000313" key="2">
    <source>
        <dbReference type="EMBL" id="MBK8573453.1"/>
    </source>
</evidence>
<dbReference type="Proteomes" id="UP000709959">
    <property type="component" value="Unassembled WGS sequence"/>
</dbReference>
<proteinExistence type="predicted"/>
<keyword evidence="1" id="KW-0812">Transmembrane</keyword>
<reference evidence="2 3" key="1">
    <citation type="submission" date="2020-10" db="EMBL/GenBank/DDBJ databases">
        <title>Connecting structure to function with the recovery of over 1000 high-quality activated sludge metagenome-assembled genomes encoding full-length rRNA genes using long-read sequencing.</title>
        <authorList>
            <person name="Singleton C.M."/>
            <person name="Petriglieri F."/>
            <person name="Kristensen J.M."/>
            <person name="Kirkegaard R.H."/>
            <person name="Michaelsen T.Y."/>
            <person name="Andersen M.H."/>
            <person name="Karst S.M."/>
            <person name="Dueholm M.S."/>
            <person name="Nielsen P.H."/>
            <person name="Albertsen M."/>
        </authorList>
    </citation>
    <scope>NUCLEOTIDE SEQUENCE [LARGE SCALE GENOMIC DNA]</scope>
    <source>
        <strain evidence="2">OdNE_18-Q3-R46-58_MAXAC.008</strain>
    </source>
</reference>